<proteinExistence type="predicted"/>
<evidence type="ECO:0000256" key="1">
    <source>
        <dbReference type="SAM" id="Phobius"/>
    </source>
</evidence>
<reference evidence="2 3" key="1">
    <citation type="submission" date="2015-09" db="EMBL/GenBank/DDBJ databases">
        <authorList>
            <consortium name="Pathogen Informatics"/>
        </authorList>
    </citation>
    <scope>NUCLEOTIDE SEQUENCE [LARGE SCALE GENOMIC DNA]</scope>
    <source>
        <strain evidence="2 3">2789STDY5834855</strain>
    </source>
</reference>
<dbReference type="RefSeq" id="WP_042402944.1">
    <property type="nucleotide sequence ID" value="NZ_CYYT01000082.1"/>
</dbReference>
<sequence>MDSELFNFLTTQGIFALLFGYLLLYILKQNQIREENYQKIIQQLNEVLPTIKNDLEDIKKQILKN</sequence>
<organism evidence="2 3">
    <name type="scientific">Clostridium disporicum</name>
    <dbReference type="NCBI Taxonomy" id="84024"/>
    <lineage>
        <taxon>Bacteria</taxon>
        <taxon>Bacillati</taxon>
        <taxon>Bacillota</taxon>
        <taxon>Clostridia</taxon>
        <taxon>Eubacteriales</taxon>
        <taxon>Clostridiaceae</taxon>
        <taxon>Clostridium</taxon>
    </lineage>
</organism>
<dbReference type="InterPro" id="IPR024405">
    <property type="entry name" value="Phage_BhlA/UviB"/>
</dbReference>
<keyword evidence="1" id="KW-1133">Transmembrane helix</keyword>
<dbReference type="EMBL" id="CYZV01000068">
    <property type="protein sequence ID" value="CUO85756.1"/>
    <property type="molecule type" value="Genomic_DNA"/>
</dbReference>
<protein>
    <submittedName>
        <fullName evidence="2">Bacteriocin-related protein</fullName>
    </submittedName>
</protein>
<dbReference type="Proteomes" id="UP000095558">
    <property type="component" value="Unassembled WGS sequence"/>
</dbReference>
<dbReference type="GeneID" id="83013483"/>
<dbReference type="OrthoDB" id="2680433at2"/>
<accession>A0A174IHS1</accession>
<gene>
    <name evidence="2" type="ORF">ERS852470_03566</name>
</gene>
<evidence type="ECO:0000313" key="3">
    <source>
        <dbReference type="Proteomes" id="UP000095558"/>
    </source>
</evidence>
<keyword evidence="1" id="KW-0472">Membrane</keyword>
<keyword evidence="1" id="KW-0812">Transmembrane</keyword>
<dbReference type="Pfam" id="PF10960">
    <property type="entry name" value="Holin_BhlA"/>
    <property type="match status" value="1"/>
</dbReference>
<evidence type="ECO:0000313" key="2">
    <source>
        <dbReference type="EMBL" id="CUO85756.1"/>
    </source>
</evidence>
<name>A0A174IHS1_9CLOT</name>
<feature type="transmembrane region" description="Helical" evidence="1">
    <location>
        <begin position="6"/>
        <end position="27"/>
    </location>
</feature>
<dbReference type="AlphaFoldDB" id="A0A174IHS1"/>